<proteinExistence type="predicted"/>
<comment type="caution">
    <text evidence="3">The sequence shown here is derived from an EMBL/GenBank/DDBJ whole genome shotgun (WGS) entry which is preliminary data.</text>
</comment>
<feature type="region of interest" description="Disordered" evidence="2">
    <location>
        <begin position="43"/>
        <end position="68"/>
    </location>
</feature>
<name>A0AAW2QAX5_9LAMI</name>
<reference evidence="3" key="2">
    <citation type="journal article" date="2024" name="Plant">
        <title>Genomic evolution and insights into agronomic trait innovations of Sesamum species.</title>
        <authorList>
            <person name="Miao H."/>
            <person name="Wang L."/>
            <person name="Qu L."/>
            <person name="Liu H."/>
            <person name="Sun Y."/>
            <person name="Le M."/>
            <person name="Wang Q."/>
            <person name="Wei S."/>
            <person name="Zheng Y."/>
            <person name="Lin W."/>
            <person name="Duan Y."/>
            <person name="Cao H."/>
            <person name="Xiong S."/>
            <person name="Wang X."/>
            <person name="Wei L."/>
            <person name="Li C."/>
            <person name="Ma Q."/>
            <person name="Ju M."/>
            <person name="Zhao R."/>
            <person name="Li G."/>
            <person name="Mu C."/>
            <person name="Tian Q."/>
            <person name="Mei H."/>
            <person name="Zhang T."/>
            <person name="Gao T."/>
            <person name="Zhang H."/>
        </authorList>
    </citation>
    <scope>NUCLEOTIDE SEQUENCE</scope>
    <source>
        <strain evidence="3">G01</strain>
    </source>
</reference>
<feature type="coiled-coil region" evidence="1">
    <location>
        <begin position="7"/>
        <end position="34"/>
    </location>
</feature>
<sequence>MFLGEFLDDFPEKANDLEDRIRDAANEAEDITELLLFQEIRSSSSSGGPRSVDLSPHQSGESNARRLHPRFRKMCQQLQKATEAVESIVEELMGIKNSLAELSDSSPPAVPVPMKNDNKKDAMVGFEEEFLAIKSRLCGESCRLQFVPIHGMGGITVIH</sequence>
<evidence type="ECO:0000256" key="1">
    <source>
        <dbReference type="SAM" id="Coils"/>
    </source>
</evidence>
<dbReference type="Gene3D" id="1.20.5.4130">
    <property type="match status" value="1"/>
</dbReference>
<reference evidence="3" key="1">
    <citation type="submission" date="2020-06" db="EMBL/GenBank/DDBJ databases">
        <authorList>
            <person name="Li T."/>
            <person name="Hu X."/>
            <person name="Zhang T."/>
            <person name="Song X."/>
            <person name="Zhang H."/>
            <person name="Dai N."/>
            <person name="Sheng W."/>
            <person name="Hou X."/>
            <person name="Wei L."/>
        </authorList>
    </citation>
    <scope>NUCLEOTIDE SEQUENCE</scope>
    <source>
        <strain evidence="3">G01</strain>
        <tissue evidence="3">Leaf</tissue>
    </source>
</reference>
<keyword evidence="1" id="KW-0175">Coiled coil</keyword>
<evidence type="ECO:0000256" key="2">
    <source>
        <dbReference type="SAM" id="MobiDB-lite"/>
    </source>
</evidence>
<dbReference type="AlphaFoldDB" id="A0AAW2QAX5"/>
<dbReference type="EMBL" id="JACGWK010000003">
    <property type="protein sequence ID" value="KAL0364923.1"/>
    <property type="molecule type" value="Genomic_DNA"/>
</dbReference>
<organism evidence="3">
    <name type="scientific">Sesamum angustifolium</name>
    <dbReference type="NCBI Taxonomy" id="2727405"/>
    <lineage>
        <taxon>Eukaryota</taxon>
        <taxon>Viridiplantae</taxon>
        <taxon>Streptophyta</taxon>
        <taxon>Embryophyta</taxon>
        <taxon>Tracheophyta</taxon>
        <taxon>Spermatophyta</taxon>
        <taxon>Magnoliopsida</taxon>
        <taxon>eudicotyledons</taxon>
        <taxon>Gunneridae</taxon>
        <taxon>Pentapetalae</taxon>
        <taxon>asterids</taxon>
        <taxon>lamiids</taxon>
        <taxon>Lamiales</taxon>
        <taxon>Pedaliaceae</taxon>
        <taxon>Sesamum</taxon>
    </lineage>
</organism>
<accession>A0AAW2QAX5</accession>
<protein>
    <submittedName>
        <fullName evidence="3">Uncharacterized protein</fullName>
    </submittedName>
</protein>
<gene>
    <name evidence="3" type="ORF">Sangu_0589900</name>
</gene>
<evidence type="ECO:0000313" key="3">
    <source>
        <dbReference type="EMBL" id="KAL0364923.1"/>
    </source>
</evidence>